<dbReference type="RefSeq" id="WP_237378652.1">
    <property type="nucleotide sequence ID" value="NZ_CP071793.1"/>
</dbReference>
<dbReference type="EMBL" id="CP071793">
    <property type="protein sequence ID" value="QTD49003.1"/>
    <property type="molecule type" value="Genomic_DNA"/>
</dbReference>
<evidence type="ECO:0000313" key="2">
    <source>
        <dbReference type="Proteomes" id="UP000663929"/>
    </source>
</evidence>
<evidence type="ECO:0000313" key="1">
    <source>
        <dbReference type="EMBL" id="QTD49003.1"/>
    </source>
</evidence>
<dbReference type="AlphaFoldDB" id="A0A8A4TH95"/>
<reference evidence="1" key="1">
    <citation type="submission" date="2021-03" db="EMBL/GenBank/DDBJ databases">
        <title>Acanthopleuribacteraceae sp. M133.</title>
        <authorList>
            <person name="Wang G."/>
        </authorList>
    </citation>
    <scope>NUCLEOTIDE SEQUENCE</scope>
    <source>
        <strain evidence="1">M133</strain>
    </source>
</reference>
<sequence length="85" mass="9743">MIPTKMILDLLDLLQRGDISFAQAFEAIEQKLAFERYRTLLEARFKGLYVFIAKGRVFVGDDFNAMSKRVTAALNGAVYYCEKIE</sequence>
<keyword evidence="2" id="KW-1185">Reference proteome</keyword>
<organism evidence="1 2">
    <name type="scientific">Sulfidibacter corallicola</name>
    <dbReference type="NCBI Taxonomy" id="2818388"/>
    <lineage>
        <taxon>Bacteria</taxon>
        <taxon>Pseudomonadati</taxon>
        <taxon>Acidobacteriota</taxon>
        <taxon>Holophagae</taxon>
        <taxon>Acanthopleuribacterales</taxon>
        <taxon>Acanthopleuribacteraceae</taxon>
        <taxon>Sulfidibacter</taxon>
    </lineage>
</organism>
<dbReference type="KEGG" id="scor:J3U87_25745"/>
<dbReference type="Proteomes" id="UP000663929">
    <property type="component" value="Chromosome"/>
</dbReference>
<accession>A0A8A4TH95</accession>
<proteinExistence type="predicted"/>
<protein>
    <submittedName>
        <fullName evidence="1">Uncharacterized protein</fullName>
    </submittedName>
</protein>
<name>A0A8A4TH95_SULCO</name>
<gene>
    <name evidence="1" type="ORF">J3U87_25745</name>
</gene>